<feature type="transmembrane region" description="Helical" evidence="2">
    <location>
        <begin position="110"/>
        <end position="128"/>
    </location>
</feature>
<evidence type="ECO:0000313" key="4">
    <source>
        <dbReference type="Proteomes" id="UP000031057"/>
    </source>
</evidence>
<dbReference type="AlphaFoldDB" id="A0A0B1ZTS4"/>
<evidence type="ECO:0000313" key="3">
    <source>
        <dbReference type="EMBL" id="KHK92879.1"/>
    </source>
</evidence>
<evidence type="ECO:0000256" key="2">
    <source>
        <dbReference type="SAM" id="Phobius"/>
    </source>
</evidence>
<keyword evidence="2" id="KW-0472">Membrane</keyword>
<dbReference type="EMBL" id="JTDI01000001">
    <property type="protein sequence ID" value="KHK92879.1"/>
    <property type="molecule type" value="Genomic_DNA"/>
</dbReference>
<keyword evidence="4" id="KW-1185">Reference proteome</keyword>
<name>A0A0B1ZTS4_9SPHN</name>
<keyword evidence="2" id="KW-0812">Transmembrane</keyword>
<accession>A0A0B1ZTS4</accession>
<protein>
    <submittedName>
        <fullName evidence="3">Uncharacterized protein</fullName>
    </submittedName>
</protein>
<reference evidence="3 4" key="1">
    <citation type="submission" date="2014-10" db="EMBL/GenBank/DDBJ databases">
        <title>Genome sequence of Novosphingobium malaysiense MUSC 273(T).</title>
        <authorList>
            <person name="Lee L.-H."/>
        </authorList>
    </citation>
    <scope>NUCLEOTIDE SEQUENCE [LARGE SCALE GENOMIC DNA]</scope>
    <source>
        <strain evidence="3 4">MUSC 273</strain>
    </source>
</reference>
<proteinExistence type="predicted"/>
<feature type="compositionally biased region" description="Basic residues" evidence="1">
    <location>
        <begin position="9"/>
        <end position="23"/>
    </location>
</feature>
<dbReference type="Proteomes" id="UP000031057">
    <property type="component" value="Unassembled WGS sequence"/>
</dbReference>
<sequence>MDRFERQRRPAWARRDRSRRWKTGRALPAGSDASASARRPTAMMAARVLPPLLNRAITVELPLLRGLAGWSNLTERGRELSIVSISVAIMTELEPRSSTRPCRRRSFSRGLVFALPAAILLWALAFWLI</sequence>
<keyword evidence="2" id="KW-1133">Transmembrane helix</keyword>
<evidence type="ECO:0000256" key="1">
    <source>
        <dbReference type="SAM" id="MobiDB-lite"/>
    </source>
</evidence>
<gene>
    <name evidence="3" type="ORF">LK12_00220</name>
</gene>
<comment type="caution">
    <text evidence="3">The sequence shown here is derived from an EMBL/GenBank/DDBJ whole genome shotgun (WGS) entry which is preliminary data.</text>
</comment>
<dbReference type="STRING" id="1348853.LK12_00220"/>
<feature type="region of interest" description="Disordered" evidence="1">
    <location>
        <begin position="1"/>
        <end position="38"/>
    </location>
</feature>
<organism evidence="3 4">
    <name type="scientific">Novosphingobium malaysiense</name>
    <dbReference type="NCBI Taxonomy" id="1348853"/>
    <lineage>
        <taxon>Bacteria</taxon>
        <taxon>Pseudomonadati</taxon>
        <taxon>Pseudomonadota</taxon>
        <taxon>Alphaproteobacteria</taxon>
        <taxon>Sphingomonadales</taxon>
        <taxon>Sphingomonadaceae</taxon>
        <taxon>Novosphingobium</taxon>
    </lineage>
</organism>